<proteinExistence type="predicted"/>
<evidence type="ECO:0000256" key="1">
    <source>
        <dbReference type="SAM" id="SignalP"/>
    </source>
</evidence>
<name>A0A1H8ZXV0_9GAMM</name>
<reference evidence="2 3" key="1">
    <citation type="submission" date="2016-10" db="EMBL/GenBank/DDBJ databases">
        <authorList>
            <person name="de Groot N.N."/>
        </authorList>
    </citation>
    <scope>NUCLEOTIDE SEQUENCE [LARGE SCALE GENOMIC DNA]</scope>
    <source>
        <strain evidence="2 3">DSM 25927</strain>
    </source>
</reference>
<dbReference type="InterPro" id="IPR014917">
    <property type="entry name" value="DUF1800"/>
</dbReference>
<dbReference type="Pfam" id="PF08811">
    <property type="entry name" value="DUF1800"/>
    <property type="match status" value="1"/>
</dbReference>
<keyword evidence="3" id="KW-1185">Reference proteome</keyword>
<feature type="chain" id="PRO_5011468915" evidence="1">
    <location>
        <begin position="22"/>
        <end position="487"/>
    </location>
</feature>
<organism evidence="2 3">
    <name type="scientific">Solimonas aquatica</name>
    <dbReference type="NCBI Taxonomy" id="489703"/>
    <lineage>
        <taxon>Bacteria</taxon>
        <taxon>Pseudomonadati</taxon>
        <taxon>Pseudomonadota</taxon>
        <taxon>Gammaproteobacteria</taxon>
        <taxon>Nevskiales</taxon>
        <taxon>Nevskiaceae</taxon>
        <taxon>Solimonas</taxon>
    </lineage>
</organism>
<dbReference type="Proteomes" id="UP000199233">
    <property type="component" value="Unassembled WGS sequence"/>
</dbReference>
<dbReference type="AlphaFoldDB" id="A0A1H8ZXV0"/>
<dbReference type="RefSeq" id="WP_093280807.1">
    <property type="nucleotide sequence ID" value="NZ_FOFS01000001.1"/>
</dbReference>
<accession>A0A1H8ZXV0</accession>
<dbReference type="STRING" id="489703.SAMN04488038_101199"/>
<evidence type="ECO:0000313" key="2">
    <source>
        <dbReference type="EMBL" id="SEP69155.1"/>
    </source>
</evidence>
<protein>
    <submittedName>
        <fullName evidence="2">Uncharacterized conserved protein, DUF1800 family</fullName>
    </submittedName>
</protein>
<keyword evidence="1" id="KW-0732">Signal</keyword>
<dbReference type="EMBL" id="FOFS01000001">
    <property type="protein sequence ID" value="SEP69155.1"/>
    <property type="molecule type" value="Genomic_DNA"/>
</dbReference>
<sequence length="487" mass="54398">MRLLLIAMLAVLTLLSAGVQAASNPREALHALDRLSYGPAPGDLEHVLKIGVQAYIAEQLNPEKIEESEALLAQLAELDTLSRTPADLFTKLSWPALKKVANQPDEVRKLQQEQDRVRLQAAQARLLHALYSPAQLRELMVEFWFNHFNVFADRSQETRLWVWSYERDAIRPYALGKFRDLLGATAHHPAMLFYLDNWLSKAPGSPGGGLNENYARELMELHTLGVDGGYTQDDVVALARILSGWTYRPHDLERGVDPAFYFDAATHDRGAKQFLGRYFGPDGGLQEGEQALDMLAASPQTARHIAYQLAQYFVADQPPPNLVRKLAWRFETSKGDIREVLATLFASSEFWDAQNTGNKFKTPLQYLLSSLRASGLPPVQDVRPLLNVLQSSGQPLYGCLTPDGYAHTREAWFNPDALLYRLNFASAFGLGLVPLWKGEALGSKPDAFIVQASQGQRFSLNTLESLADAHEQLRAGMLLASPEFMRR</sequence>
<evidence type="ECO:0000313" key="3">
    <source>
        <dbReference type="Proteomes" id="UP000199233"/>
    </source>
</evidence>
<feature type="signal peptide" evidence="1">
    <location>
        <begin position="1"/>
        <end position="21"/>
    </location>
</feature>
<gene>
    <name evidence="2" type="ORF">SAMN04488038_101199</name>
</gene>
<dbReference type="OrthoDB" id="9772295at2"/>